<keyword evidence="2" id="KW-1185">Reference proteome</keyword>
<evidence type="ECO:0000313" key="2">
    <source>
        <dbReference type="Proteomes" id="UP001601303"/>
    </source>
</evidence>
<name>A0ABW6MCP3_9ACTN</name>
<organism evidence="1 2">
    <name type="scientific">Streptomyces hokutonensis</name>
    <dbReference type="NCBI Taxonomy" id="1306990"/>
    <lineage>
        <taxon>Bacteria</taxon>
        <taxon>Bacillati</taxon>
        <taxon>Actinomycetota</taxon>
        <taxon>Actinomycetes</taxon>
        <taxon>Kitasatosporales</taxon>
        <taxon>Streptomycetaceae</taxon>
        <taxon>Streptomyces</taxon>
    </lineage>
</organism>
<evidence type="ECO:0000313" key="1">
    <source>
        <dbReference type="EMBL" id="MFE9603097.1"/>
    </source>
</evidence>
<reference evidence="1 2" key="1">
    <citation type="submission" date="2024-10" db="EMBL/GenBank/DDBJ databases">
        <title>The Natural Products Discovery Center: Release of the First 8490 Sequenced Strains for Exploring Actinobacteria Biosynthetic Diversity.</title>
        <authorList>
            <person name="Kalkreuter E."/>
            <person name="Kautsar S.A."/>
            <person name="Yang D."/>
            <person name="Bader C.D."/>
            <person name="Teijaro C.N."/>
            <person name="Fluegel L."/>
            <person name="Davis C.M."/>
            <person name="Simpson J.R."/>
            <person name="Lauterbach L."/>
            <person name="Steele A.D."/>
            <person name="Gui C."/>
            <person name="Meng S."/>
            <person name="Li G."/>
            <person name="Viehrig K."/>
            <person name="Ye F."/>
            <person name="Su P."/>
            <person name="Kiefer A.F."/>
            <person name="Nichols A."/>
            <person name="Cepeda A.J."/>
            <person name="Yan W."/>
            <person name="Fan B."/>
            <person name="Jiang Y."/>
            <person name="Adhikari A."/>
            <person name="Zheng C.-J."/>
            <person name="Schuster L."/>
            <person name="Cowan T.M."/>
            <person name="Smanski M.J."/>
            <person name="Chevrette M.G."/>
            <person name="De Carvalho L.P.S."/>
            <person name="Shen B."/>
        </authorList>
    </citation>
    <scope>NUCLEOTIDE SEQUENCE [LARGE SCALE GENOMIC DNA]</scope>
    <source>
        <strain evidence="1 2">NPDC006488</strain>
    </source>
</reference>
<dbReference type="RefSeq" id="WP_388111459.1">
    <property type="nucleotide sequence ID" value="NZ_JBIAHM010000012.1"/>
</dbReference>
<dbReference type="EMBL" id="JBIAHM010000012">
    <property type="protein sequence ID" value="MFE9603097.1"/>
    <property type="molecule type" value="Genomic_DNA"/>
</dbReference>
<sequence length="86" mass="8925">MNDLVVACLDAGPDERRRECADVLYSAVPHAAVDAWLLAVRALARYPGCVLVLVPKVGGGCVVRVRPSGLTSGCAIALRGGAGRPR</sequence>
<gene>
    <name evidence="1" type="ORF">ACFYNQ_31615</name>
</gene>
<protein>
    <submittedName>
        <fullName evidence="1">Uncharacterized protein</fullName>
    </submittedName>
</protein>
<comment type="caution">
    <text evidence="1">The sequence shown here is derived from an EMBL/GenBank/DDBJ whole genome shotgun (WGS) entry which is preliminary data.</text>
</comment>
<proteinExistence type="predicted"/>
<dbReference type="Proteomes" id="UP001601303">
    <property type="component" value="Unassembled WGS sequence"/>
</dbReference>
<accession>A0ABW6MCP3</accession>